<reference evidence="2 3" key="1">
    <citation type="journal article" date="2011" name="J. Bacteriol.">
        <title>Complete genome sequences of two hemotropic Mycoplasmas, Mycoplasma haemofelis strain Ohio2 and Mycoplasma suis strain Illinois.</title>
        <authorList>
            <person name="Messick J.B."/>
            <person name="Santos A.P."/>
            <person name="Guimaraes A.M."/>
        </authorList>
    </citation>
    <scope>NUCLEOTIDE SEQUENCE [LARGE SCALE GENOMIC DNA]</scope>
    <source>
        <strain evidence="2 3">Illinois</strain>
    </source>
</reference>
<protein>
    <submittedName>
        <fullName evidence="2">Uncharacterized protein</fullName>
    </submittedName>
</protein>
<organism evidence="2 3">
    <name type="scientific">Mycoplasma suis (strain Illinois)</name>
    <dbReference type="NCBI Taxonomy" id="768700"/>
    <lineage>
        <taxon>Bacteria</taxon>
        <taxon>Bacillati</taxon>
        <taxon>Mycoplasmatota</taxon>
        <taxon>Mollicutes</taxon>
        <taxon>Mycoplasmataceae</taxon>
        <taxon>Mycoplasma</taxon>
    </lineage>
</organism>
<dbReference type="EMBL" id="CP002525">
    <property type="protein sequence ID" value="ADX98196.1"/>
    <property type="molecule type" value="Genomic_DNA"/>
</dbReference>
<feature type="region of interest" description="Disordered" evidence="1">
    <location>
        <begin position="62"/>
        <end position="89"/>
    </location>
</feature>
<evidence type="ECO:0000256" key="1">
    <source>
        <dbReference type="SAM" id="MobiDB-lite"/>
    </source>
</evidence>
<keyword evidence="3" id="KW-1185">Reference proteome</keyword>
<dbReference type="Proteomes" id="UP000007484">
    <property type="component" value="Chromosome"/>
</dbReference>
<dbReference type="RefSeq" id="WP_013610039.1">
    <property type="nucleotide sequence ID" value="NC_015155.1"/>
</dbReference>
<evidence type="ECO:0000313" key="2">
    <source>
        <dbReference type="EMBL" id="ADX98196.1"/>
    </source>
</evidence>
<dbReference type="KEGG" id="mss:MSU_0665"/>
<dbReference type="STRING" id="768700.MSU_0665"/>
<accession>F0QRS6</accession>
<name>F0QRS6_MYCSL</name>
<evidence type="ECO:0000313" key="3">
    <source>
        <dbReference type="Proteomes" id="UP000007484"/>
    </source>
</evidence>
<sequence length="193" mass="22460">MGAIKVTALTCFSLAAFGSGIYGSTQIFKEEEIPWQSLWIYKDSQEDSGTWKEVCELPEELTKKNKSSKKVKRDLQGSQQEPSSPEAENHCNLSDWFQKIIKDNKSKQKDGWWIKGRDEETINKMLENEPLLGDKIPEKLERKVENPPKNVEEKPSLKVEDLRKYCEVKERTFFSRKIEITCLEDQQSIKKKD</sequence>
<gene>
    <name evidence="2" type="ordered locus">MSU_0665</name>
</gene>
<dbReference type="AlphaFoldDB" id="F0QRS6"/>
<proteinExistence type="predicted"/>
<dbReference type="HOGENOM" id="CLU_113278_0_0_14"/>